<keyword evidence="4" id="KW-1185">Reference proteome</keyword>
<dbReference type="Proteomes" id="UP000537592">
    <property type="component" value="Unassembled WGS sequence"/>
</dbReference>
<dbReference type="InterPro" id="IPR057008">
    <property type="entry name" value="SpoVR-like_C"/>
</dbReference>
<reference evidence="3 4" key="1">
    <citation type="submission" date="2020-08" db="EMBL/GenBank/DDBJ databases">
        <title>Genomic Encyclopedia of Type Strains, Phase IV (KMG-IV): sequencing the most valuable type-strain genomes for metagenomic binning, comparative biology and taxonomic classification.</title>
        <authorList>
            <person name="Goeker M."/>
        </authorList>
    </citation>
    <scope>NUCLEOTIDE SEQUENCE [LARGE SCALE GENOMIC DNA]</scope>
    <source>
        <strain evidence="3 4">DSM 28760</strain>
    </source>
</reference>
<evidence type="ECO:0000259" key="1">
    <source>
        <dbReference type="Pfam" id="PF04293"/>
    </source>
</evidence>
<proteinExistence type="predicted"/>
<dbReference type="PANTHER" id="PTHR30029:SF2">
    <property type="entry name" value="STAGE V SPORULATION PROTEIN R"/>
    <property type="match status" value="1"/>
</dbReference>
<accession>A0A7W5Z356</accession>
<organism evidence="3 4">
    <name type="scientific">Pseudochelatococcus contaminans</name>
    <dbReference type="NCBI Taxonomy" id="1538103"/>
    <lineage>
        <taxon>Bacteria</taxon>
        <taxon>Pseudomonadati</taxon>
        <taxon>Pseudomonadota</taxon>
        <taxon>Alphaproteobacteria</taxon>
        <taxon>Hyphomicrobiales</taxon>
        <taxon>Chelatococcaceae</taxon>
        <taxon>Pseudochelatococcus</taxon>
    </lineage>
</organism>
<gene>
    <name evidence="3" type="ORF">FHS81_001228</name>
</gene>
<dbReference type="InterPro" id="IPR057270">
    <property type="entry name" value="Ycgb-like"/>
</dbReference>
<feature type="domain" description="SpoVR-like C-terminal" evidence="2">
    <location>
        <begin position="444"/>
        <end position="496"/>
    </location>
</feature>
<evidence type="ECO:0000313" key="4">
    <source>
        <dbReference type="Proteomes" id="UP000537592"/>
    </source>
</evidence>
<dbReference type="Pfam" id="PF24755">
    <property type="entry name" value="SpoVR_C"/>
    <property type="match status" value="1"/>
</dbReference>
<dbReference type="InterPro" id="IPR056174">
    <property type="entry name" value="SpoVR_N"/>
</dbReference>
<sequence>MVAIAEKHPLLFTGSDWDFDTIRRIHETVGEVAGRQLGLDTYPNQIEVITAEQMLDAYASTGMPQLYRHWSFGKQFAHHEMVYRKGMSALAYEIVINSNPCISYIMEENTAMMQTLVIAHAAFGHNHFFKNNYLFRQWTDAEGILDYLAFARKYIAQCEERHGLSAVERLLDIAHSLQSHGVHRYPRRSRLDLKVERQREAERHAYREQVYNDLWRTVPGQPSQTAGRSSAERRRAMLGLPEENILYFLEKTAPLLQPWQREVLRIVRHVAQYFYPQSQTKIMNEGCATWCHYRIMTHLHEQGSIDDGAFLEFLQSHANVIMQPTYDKPYYNGLNPYAIGFAMMQDIVRICESPEDEDRAWFPDIAGKGDAVTVLKHVWENYRDESFLSQFLSPRLIREWRLFHLEDDSTKPTLRVDAIHDERGYRRIRNALSRQYDIGWQQADIQIIDVDLDGDRQLTLQHNTVNGILLYEKDIDQVLQNLAAIWGYKVVLREVDPATGRLIKEHIARTPQRNGPNGEDQLF</sequence>
<evidence type="ECO:0000259" key="2">
    <source>
        <dbReference type="Pfam" id="PF24755"/>
    </source>
</evidence>
<name>A0A7W5Z356_9HYPH</name>
<protein>
    <submittedName>
        <fullName evidence="3">Spore cortex formation protein SpoVR/YcgB (Stage V sporulation)</fullName>
    </submittedName>
</protein>
<dbReference type="EMBL" id="JACICC010000002">
    <property type="protein sequence ID" value="MBB3809158.1"/>
    <property type="molecule type" value="Genomic_DNA"/>
</dbReference>
<dbReference type="Pfam" id="PF04293">
    <property type="entry name" value="SpoVR"/>
    <property type="match status" value="1"/>
</dbReference>
<evidence type="ECO:0000313" key="3">
    <source>
        <dbReference type="EMBL" id="MBB3809158.1"/>
    </source>
</evidence>
<dbReference type="AlphaFoldDB" id="A0A7W5Z356"/>
<dbReference type="PANTHER" id="PTHR30029">
    <property type="entry name" value="STAGE V SPORULATION PROTEIN R"/>
    <property type="match status" value="1"/>
</dbReference>
<feature type="domain" description="SpoVR protein-like N-terminal" evidence="1">
    <location>
        <begin position="16"/>
        <end position="439"/>
    </location>
</feature>
<comment type="caution">
    <text evidence="3">The sequence shown here is derived from an EMBL/GenBank/DDBJ whole genome shotgun (WGS) entry which is preliminary data.</text>
</comment>
<dbReference type="NCBIfam" id="NF008737">
    <property type="entry name" value="PRK11767.1"/>
    <property type="match status" value="1"/>
</dbReference>
<dbReference type="RefSeq" id="WP_183751147.1">
    <property type="nucleotide sequence ID" value="NZ_JACICC010000002.1"/>
</dbReference>
<dbReference type="InterPro" id="IPR007390">
    <property type="entry name" value="Spore_V_R"/>
</dbReference>